<name>A0A7Z0B418_9BURK</name>
<proteinExistence type="predicted"/>
<evidence type="ECO:0000313" key="1">
    <source>
        <dbReference type="EMBL" id="NYH20736.1"/>
    </source>
</evidence>
<dbReference type="EMBL" id="JACCAS010000001">
    <property type="protein sequence ID" value="NYH20736.1"/>
    <property type="molecule type" value="Genomic_DNA"/>
</dbReference>
<organism evidence="1 2">
    <name type="scientific">Paraburkholderia bryophila</name>
    <dbReference type="NCBI Taxonomy" id="420952"/>
    <lineage>
        <taxon>Bacteria</taxon>
        <taxon>Pseudomonadati</taxon>
        <taxon>Pseudomonadota</taxon>
        <taxon>Betaproteobacteria</taxon>
        <taxon>Burkholderiales</taxon>
        <taxon>Burkholderiaceae</taxon>
        <taxon>Paraburkholderia</taxon>
    </lineage>
</organism>
<gene>
    <name evidence="1" type="ORF">GGD40_000215</name>
</gene>
<dbReference type="Proteomes" id="UP000540929">
    <property type="component" value="Unassembled WGS sequence"/>
</dbReference>
<reference evidence="1 2" key="1">
    <citation type="submission" date="2020-07" db="EMBL/GenBank/DDBJ databases">
        <title>Exploring microbial biodiversity for novel pathways involved in the catabolism of aromatic compounds derived from lignin.</title>
        <authorList>
            <person name="Elkins J."/>
        </authorList>
    </citation>
    <scope>NUCLEOTIDE SEQUENCE [LARGE SCALE GENOMIC DNA]</scope>
    <source>
        <strain evidence="1 2">H2C3C</strain>
    </source>
</reference>
<keyword evidence="2" id="KW-1185">Reference proteome</keyword>
<dbReference type="InterPro" id="IPR045730">
    <property type="entry name" value="DUF6084"/>
</dbReference>
<sequence length="223" mass="25093">MPDLGFTVESAEVAPFAAAPLMMFRLRIVDTSPHAVSVTSAHEAVASITLQCQIQIEATRRRYTPAEQYGLEDLFGAPPRWGETLRTLLWTHTFVVVPPFTGECTVNLPVPCSYDFNVAASKYFYGLEDGEIPLLLQFSGTVFYREADGALQAAPIPWHKDAAFRMPVALWRDMMSRYYPNGAWLSLHREVFDRLARFKTRRGLTSWDQAVASLLDGLEEDLS</sequence>
<dbReference type="Pfam" id="PF19562">
    <property type="entry name" value="DUF6084"/>
    <property type="match status" value="1"/>
</dbReference>
<protein>
    <submittedName>
        <fullName evidence="1">Uncharacterized protein</fullName>
    </submittedName>
</protein>
<dbReference type="RefSeq" id="WP_179742525.1">
    <property type="nucleotide sequence ID" value="NZ_JACCAS010000001.1"/>
</dbReference>
<comment type="caution">
    <text evidence="1">The sequence shown here is derived from an EMBL/GenBank/DDBJ whole genome shotgun (WGS) entry which is preliminary data.</text>
</comment>
<dbReference type="AlphaFoldDB" id="A0A7Z0B418"/>
<evidence type="ECO:0000313" key="2">
    <source>
        <dbReference type="Proteomes" id="UP000540929"/>
    </source>
</evidence>
<accession>A0A7Z0B418</accession>